<dbReference type="Pfam" id="PF00172">
    <property type="entry name" value="Zn_clus"/>
    <property type="match status" value="1"/>
</dbReference>
<dbReference type="PROSITE" id="PS50048">
    <property type="entry name" value="ZN2_CY6_FUNGAL_2"/>
    <property type="match status" value="1"/>
</dbReference>
<dbReference type="PANTHER" id="PTHR47784:SF5">
    <property type="entry name" value="STEROL UPTAKE CONTROL PROTEIN 2"/>
    <property type="match status" value="1"/>
</dbReference>
<dbReference type="GeneID" id="41956370"/>
<organism evidence="4 5">
    <name type="scientific">Pyricularia grisea</name>
    <name type="common">Crabgrass-specific blast fungus</name>
    <name type="synonym">Magnaporthe grisea</name>
    <dbReference type="NCBI Taxonomy" id="148305"/>
    <lineage>
        <taxon>Eukaryota</taxon>
        <taxon>Fungi</taxon>
        <taxon>Dikarya</taxon>
        <taxon>Ascomycota</taxon>
        <taxon>Pezizomycotina</taxon>
        <taxon>Sordariomycetes</taxon>
        <taxon>Sordariomycetidae</taxon>
        <taxon>Magnaporthales</taxon>
        <taxon>Pyriculariaceae</taxon>
        <taxon>Pyricularia</taxon>
    </lineage>
</organism>
<dbReference type="SMART" id="SM00066">
    <property type="entry name" value="GAL4"/>
    <property type="match status" value="1"/>
</dbReference>
<dbReference type="CDD" id="cd00067">
    <property type="entry name" value="GAL4"/>
    <property type="match status" value="1"/>
</dbReference>
<keyword evidence="4" id="KW-1185">Reference proteome</keyword>
<reference evidence="5" key="1">
    <citation type="journal article" date="2019" name="Mol. Biol. Evol.">
        <title>Blast fungal genomes show frequent chromosomal changes, gene gains and losses, and effector gene turnover.</title>
        <authorList>
            <person name="Gomez Luciano L.B."/>
            <person name="Jason Tsai I."/>
            <person name="Chuma I."/>
            <person name="Tosa Y."/>
            <person name="Chen Y.H."/>
            <person name="Li J.Y."/>
            <person name="Li M.Y."/>
            <person name="Jade Lu M.Y."/>
            <person name="Nakayashiki H."/>
            <person name="Li W.H."/>
        </authorList>
    </citation>
    <scope>NUCLEOTIDE SEQUENCE</scope>
    <source>
        <strain evidence="5">NI907</strain>
    </source>
</reference>
<gene>
    <name evidence="5" type="ORF">PgNI_01383</name>
</gene>
<evidence type="ECO:0000256" key="2">
    <source>
        <dbReference type="SAM" id="MobiDB-lite"/>
    </source>
</evidence>
<feature type="region of interest" description="Disordered" evidence="2">
    <location>
        <begin position="47"/>
        <end position="109"/>
    </location>
</feature>
<feature type="domain" description="Zn(2)-C6 fungal-type" evidence="3">
    <location>
        <begin position="13"/>
        <end position="45"/>
    </location>
</feature>
<dbReference type="InterPro" id="IPR036864">
    <property type="entry name" value="Zn2-C6_fun-type_DNA-bd_sf"/>
</dbReference>
<dbReference type="AlphaFoldDB" id="A0A6P8BMA9"/>
<feature type="compositionally biased region" description="Low complexity" evidence="2">
    <location>
        <begin position="100"/>
        <end position="109"/>
    </location>
</feature>
<dbReference type="Proteomes" id="UP000515153">
    <property type="component" value="Unplaced"/>
</dbReference>
<dbReference type="SUPFAM" id="SSF57701">
    <property type="entry name" value="Zn2/Cys6 DNA-binding domain"/>
    <property type="match status" value="1"/>
</dbReference>
<name>A0A6P8BMA9_PYRGI</name>
<dbReference type="RefSeq" id="XP_030988182.1">
    <property type="nucleotide sequence ID" value="XM_031121456.1"/>
</dbReference>
<accession>A0A6P8BMA9</accession>
<dbReference type="InterPro" id="IPR053157">
    <property type="entry name" value="Sterol_Uptake_Regulator"/>
</dbReference>
<dbReference type="KEGG" id="pgri:PgNI_01383"/>
<dbReference type="GO" id="GO:0008270">
    <property type="term" value="F:zinc ion binding"/>
    <property type="evidence" value="ECO:0007669"/>
    <property type="project" value="InterPro"/>
</dbReference>
<dbReference type="PROSITE" id="PS00463">
    <property type="entry name" value="ZN2_CY6_FUNGAL_1"/>
    <property type="match status" value="1"/>
</dbReference>
<feature type="compositionally biased region" description="Polar residues" evidence="2">
    <location>
        <begin position="59"/>
        <end position="81"/>
    </location>
</feature>
<reference evidence="5" key="2">
    <citation type="submission" date="2019-10" db="EMBL/GenBank/DDBJ databases">
        <authorList>
            <consortium name="NCBI Genome Project"/>
        </authorList>
    </citation>
    <scope>NUCLEOTIDE SEQUENCE</scope>
    <source>
        <strain evidence="5">NI907</strain>
    </source>
</reference>
<proteinExistence type="predicted"/>
<evidence type="ECO:0000259" key="3">
    <source>
        <dbReference type="PROSITE" id="PS50048"/>
    </source>
</evidence>
<evidence type="ECO:0000313" key="5">
    <source>
        <dbReference type="RefSeq" id="XP_030988182.1"/>
    </source>
</evidence>
<keyword evidence="1" id="KW-0539">Nucleus</keyword>
<evidence type="ECO:0000313" key="4">
    <source>
        <dbReference type="Proteomes" id="UP000515153"/>
    </source>
</evidence>
<dbReference type="GO" id="GO:0001228">
    <property type="term" value="F:DNA-binding transcription activator activity, RNA polymerase II-specific"/>
    <property type="evidence" value="ECO:0007669"/>
    <property type="project" value="TreeGrafter"/>
</dbReference>
<dbReference type="InterPro" id="IPR001138">
    <property type="entry name" value="Zn2Cys6_DnaBD"/>
</dbReference>
<evidence type="ECO:0000256" key="1">
    <source>
        <dbReference type="ARBA" id="ARBA00023242"/>
    </source>
</evidence>
<dbReference type="Gene3D" id="4.10.240.10">
    <property type="entry name" value="Zn(2)-C6 fungal-type DNA-binding domain"/>
    <property type="match status" value="1"/>
</dbReference>
<reference evidence="5" key="3">
    <citation type="submission" date="2025-08" db="UniProtKB">
        <authorList>
            <consortium name="RefSeq"/>
        </authorList>
    </citation>
    <scope>IDENTIFICATION</scope>
    <source>
        <strain evidence="5">NI907</strain>
    </source>
</reference>
<protein>
    <recommendedName>
        <fullName evidence="3">Zn(2)-C6 fungal-type domain-containing protein</fullName>
    </recommendedName>
</protein>
<dbReference type="PANTHER" id="PTHR47784">
    <property type="entry name" value="STEROL UPTAKE CONTROL PROTEIN 2"/>
    <property type="match status" value="1"/>
</dbReference>
<sequence>MMKRKAHSKSRNGCRNCKKRHVKCDEQGPPCLNCVVRETQGTCAYAQPPSQQQQQQQQIRSSTSTLSPGFVTPNGSHSSTDGGRPPRIPVSPAGSFLCPSTSGSSSLTSSASEAAAAEARRLMDVELMHRWSTITYKSFVSIAEDRYYLQTQVPLAAFKHEYLLNGILALTALEKALTEATDSTPPADDEVVDEAHVPLSVLDSAGSLERPGNEIRTYVRAGLDYYGRAIRAFREKLCGTLGPEDQHPLFFMAMVAPLVNLIIPRSLKLLNQEKAEGGNDFWEGGGDDGGDSQAHSTIAQALGIFELFHGLSSIMRMDWGGMLNSPAGPSITAALKLGPPDIHSLDQDTDEALNTLMAVAASLAPSTNGSAAGQDPTDQEEAKHRYRAITAPAEELMAATDFDRLHDGRLSGSIPEPQPSLATMTIALELRGEIPQRTKAEQRRDMYMNEVFYLRYCFAEIPARAAYKFSGLGWPCMGGHEFTRALAHREPFALLLLAFWGVLIGRESNSTWWTGSIGADLVAEISEALVLLEMRGQLGDGFASMPEWRTSVSWTRTQIGLTAIS</sequence>